<evidence type="ECO:0000256" key="2">
    <source>
        <dbReference type="ARBA" id="ARBA00022525"/>
    </source>
</evidence>
<organism evidence="3 4">
    <name type="scientific">Nocardioides jiangsuensis</name>
    <dbReference type="NCBI Taxonomy" id="2866161"/>
    <lineage>
        <taxon>Bacteria</taxon>
        <taxon>Bacillati</taxon>
        <taxon>Actinomycetota</taxon>
        <taxon>Actinomycetes</taxon>
        <taxon>Propionibacteriales</taxon>
        <taxon>Nocardioidaceae</taxon>
        <taxon>Nocardioides</taxon>
    </lineage>
</organism>
<keyword evidence="2" id="KW-0964">Secreted</keyword>
<proteinExistence type="predicted"/>
<dbReference type="PANTHER" id="PTHR38340">
    <property type="entry name" value="S-LAYER PROTEIN"/>
    <property type="match status" value="1"/>
</dbReference>
<dbReference type="RefSeq" id="WP_221024943.1">
    <property type="nucleotide sequence ID" value="NZ_JAIEZQ010000002.1"/>
</dbReference>
<dbReference type="EMBL" id="JAIEZQ010000002">
    <property type="protein sequence ID" value="MBY9075156.1"/>
    <property type="molecule type" value="Genomic_DNA"/>
</dbReference>
<evidence type="ECO:0000313" key="3">
    <source>
        <dbReference type="EMBL" id="MBY9075156.1"/>
    </source>
</evidence>
<dbReference type="PRINTS" id="PR00313">
    <property type="entry name" value="CABNDNGRPT"/>
</dbReference>
<accession>A0ABS7RJH4</accession>
<dbReference type="InterPro" id="IPR001343">
    <property type="entry name" value="Hemolysn_Ca-bd"/>
</dbReference>
<keyword evidence="4" id="KW-1185">Reference proteome</keyword>
<protein>
    <recommendedName>
        <fullName evidence="5">Hemolysin type calcium-binding protein</fullName>
    </recommendedName>
</protein>
<evidence type="ECO:0000256" key="1">
    <source>
        <dbReference type="ARBA" id="ARBA00004613"/>
    </source>
</evidence>
<comment type="subcellular location">
    <subcellularLocation>
        <location evidence="1">Secreted</location>
    </subcellularLocation>
</comment>
<name>A0ABS7RJH4_9ACTN</name>
<evidence type="ECO:0000313" key="4">
    <source>
        <dbReference type="Proteomes" id="UP000754710"/>
    </source>
</evidence>
<dbReference type="InterPro" id="IPR011049">
    <property type="entry name" value="Serralysin-like_metalloprot_C"/>
</dbReference>
<evidence type="ECO:0008006" key="5">
    <source>
        <dbReference type="Google" id="ProtNLM"/>
    </source>
</evidence>
<dbReference type="InterPro" id="IPR050557">
    <property type="entry name" value="RTX_toxin/Mannuronan_C5-epim"/>
</dbReference>
<sequence length="621" mass="64885">MSWSTRPGGPSLIPHISRKVRTAVRPRPLHVLCSVFLLCGTALSVVAPVAASAATSTSCTIRGTAKAEVLVGTSRRDVICGLGGADVVRGRGGDDLLKGGAGPDRLVGGTGADVLLSGGGADRVYGGDGTDRVRGGAMADMLDGGDGADLLYGDLGADRLSGGLGGDRVVGQAGADVLRGAGGADTLLGGDGNDDLDGGPQPDTLDGGAGTNWCTVGADDVQHRCVYDLAPPQALQVTTSATQVDVTDADREVTVRVHVTDDTGVGSVRVGSFEQADDFPMAPAMLDSGTVRDGWWETTLVFRRWSLPGTYRFSIYVRDRIGRASSAQFEDPVIEVRDATPDTELPRVTVLLSPTPDTTVDVRTQYSSVLVKARLTDVLSGVSDAQACIHEPLVDGREIAMYCATMRRLSGDVHDGVWSADLGVDRGAVSGDWNVEISTTDRAHAETWTSISWLGPDLWMWAGGADPATKQPLPDDRGRFTVIGRPRMNDSTPPEIVSAVPSPTEVDTLAGPARVDFAVRATDTSGSGVSGVGVRLVSADPNGPRDLYESLTMTSGDALDGTWTDSIVLPQGTPPGTYYLEVITWDQIDNQQTYVSSGHPDAGSFDLLPGDPTVTVVESTP</sequence>
<dbReference type="PROSITE" id="PS00330">
    <property type="entry name" value="HEMOLYSIN_CALCIUM"/>
    <property type="match status" value="3"/>
</dbReference>
<dbReference type="Proteomes" id="UP000754710">
    <property type="component" value="Unassembled WGS sequence"/>
</dbReference>
<dbReference type="PANTHER" id="PTHR38340:SF1">
    <property type="entry name" value="S-LAYER PROTEIN"/>
    <property type="match status" value="1"/>
</dbReference>
<gene>
    <name evidence="3" type="ORF">K1X13_10025</name>
</gene>
<comment type="caution">
    <text evidence="3">The sequence shown here is derived from an EMBL/GenBank/DDBJ whole genome shotgun (WGS) entry which is preliminary data.</text>
</comment>
<reference evidence="3 4" key="1">
    <citation type="submission" date="2021-08" db="EMBL/GenBank/DDBJ databases">
        <title>Nocardioides bacterium WL0053 sp. nov., isolated from the sediment.</title>
        <authorList>
            <person name="Wang L."/>
            <person name="Zhang D."/>
            <person name="Zhang A."/>
        </authorList>
    </citation>
    <scope>NUCLEOTIDE SEQUENCE [LARGE SCALE GENOMIC DNA]</scope>
    <source>
        <strain evidence="3 4">WL0053</strain>
    </source>
</reference>
<dbReference type="SUPFAM" id="SSF51120">
    <property type="entry name" value="beta-Roll"/>
    <property type="match status" value="2"/>
</dbReference>
<dbReference type="InterPro" id="IPR018511">
    <property type="entry name" value="Hemolysin-typ_Ca-bd_CS"/>
</dbReference>
<dbReference type="Gene3D" id="2.150.10.10">
    <property type="entry name" value="Serralysin-like metalloprotease, C-terminal"/>
    <property type="match status" value="3"/>
</dbReference>
<dbReference type="Pfam" id="PF00353">
    <property type="entry name" value="HemolysinCabind"/>
    <property type="match status" value="3"/>
</dbReference>